<gene>
    <name evidence="2" type="ORF">SDC9_142530</name>
</gene>
<dbReference type="PANTHER" id="PTHR30547:SF5">
    <property type="entry name" value="NUCLEASE YHCG-RELATED"/>
    <property type="match status" value="1"/>
</dbReference>
<protein>
    <recommendedName>
        <fullName evidence="1">YhcG N-terminal domain-containing protein</fullName>
    </recommendedName>
</protein>
<dbReference type="InterPro" id="IPR041527">
    <property type="entry name" value="YhcG_N"/>
</dbReference>
<dbReference type="Pfam" id="PF17761">
    <property type="entry name" value="DUF1016_N"/>
    <property type="match status" value="1"/>
</dbReference>
<name>A0A645E1D9_9ZZZZ</name>
<dbReference type="EMBL" id="VSSQ01041881">
    <property type="protein sequence ID" value="MPM95376.1"/>
    <property type="molecule type" value="Genomic_DNA"/>
</dbReference>
<dbReference type="PANTHER" id="PTHR30547">
    <property type="entry name" value="UNCHARACTERIZED PROTEIN YHCG-RELATED"/>
    <property type="match status" value="1"/>
</dbReference>
<evidence type="ECO:0000259" key="1">
    <source>
        <dbReference type="Pfam" id="PF17761"/>
    </source>
</evidence>
<feature type="domain" description="YhcG N-terminal" evidence="1">
    <location>
        <begin position="12"/>
        <end position="118"/>
    </location>
</feature>
<comment type="caution">
    <text evidence="2">The sequence shown here is derived from an EMBL/GenBank/DDBJ whole genome shotgun (WGS) entry which is preliminary data.</text>
</comment>
<evidence type="ECO:0000313" key="2">
    <source>
        <dbReference type="EMBL" id="MPM95376.1"/>
    </source>
</evidence>
<sequence length="123" mass="14521">MNMAINQSFISDIKAIIAQSRGKAIRAVDHQRTLMYWHIGKRIFEEEQEGKDRADYGTYLIKYLSEQLQPEFGSGFSVRQINHYRQFYRTFPIVHALRAQLSWTQYKLLLSVDNEDKRAISSF</sequence>
<proteinExistence type="predicted"/>
<reference evidence="2" key="1">
    <citation type="submission" date="2019-08" db="EMBL/GenBank/DDBJ databases">
        <authorList>
            <person name="Kucharzyk K."/>
            <person name="Murdoch R.W."/>
            <person name="Higgins S."/>
            <person name="Loffler F."/>
        </authorList>
    </citation>
    <scope>NUCLEOTIDE SEQUENCE</scope>
</reference>
<organism evidence="2">
    <name type="scientific">bioreactor metagenome</name>
    <dbReference type="NCBI Taxonomy" id="1076179"/>
    <lineage>
        <taxon>unclassified sequences</taxon>
        <taxon>metagenomes</taxon>
        <taxon>ecological metagenomes</taxon>
    </lineage>
</organism>
<accession>A0A645E1D9</accession>
<dbReference type="AlphaFoldDB" id="A0A645E1D9"/>
<dbReference type="InterPro" id="IPR053148">
    <property type="entry name" value="PD-DEXK-like_domain"/>
</dbReference>